<dbReference type="RefSeq" id="XP_066934917.1">
    <property type="nucleotide sequence ID" value="XM_067078816.1"/>
</dbReference>
<dbReference type="EnsemblMetazoa" id="CLYHEMT024071.1">
    <property type="protein sequence ID" value="CLYHEMP024071.1"/>
    <property type="gene ID" value="CLYHEMG024071"/>
</dbReference>
<dbReference type="AlphaFoldDB" id="A0A7M5XJT2"/>
<organism evidence="10 11">
    <name type="scientific">Clytia hemisphaerica</name>
    <dbReference type="NCBI Taxonomy" id="252671"/>
    <lineage>
        <taxon>Eukaryota</taxon>
        <taxon>Metazoa</taxon>
        <taxon>Cnidaria</taxon>
        <taxon>Hydrozoa</taxon>
        <taxon>Hydroidolina</taxon>
        <taxon>Leptothecata</taxon>
        <taxon>Obeliida</taxon>
        <taxon>Clytiidae</taxon>
        <taxon>Clytia</taxon>
    </lineage>
</organism>
<dbReference type="InterPro" id="IPR046906">
    <property type="entry name" value="Mab-21_HhH/H2TH-like"/>
</dbReference>
<dbReference type="GO" id="GO:0046872">
    <property type="term" value="F:metal ion binding"/>
    <property type="evidence" value="ECO:0007669"/>
    <property type="project" value="UniProtKB-KW"/>
</dbReference>
<reference evidence="10" key="1">
    <citation type="submission" date="2021-01" db="UniProtKB">
        <authorList>
            <consortium name="EnsemblMetazoa"/>
        </authorList>
    </citation>
    <scope>IDENTIFICATION</scope>
</reference>
<keyword evidence="6" id="KW-0067">ATP-binding</keyword>
<evidence type="ECO:0000256" key="7">
    <source>
        <dbReference type="ARBA" id="ARBA00022842"/>
    </source>
</evidence>
<dbReference type="Pfam" id="PF20266">
    <property type="entry name" value="Mab-21_C"/>
    <property type="match status" value="1"/>
</dbReference>
<feature type="signal peptide" evidence="8">
    <location>
        <begin position="1"/>
        <end position="19"/>
    </location>
</feature>
<evidence type="ECO:0000313" key="10">
    <source>
        <dbReference type="EnsemblMetazoa" id="CLYHEMP024071.1"/>
    </source>
</evidence>
<evidence type="ECO:0000256" key="8">
    <source>
        <dbReference type="SAM" id="SignalP"/>
    </source>
</evidence>
<keyword evidence="3" id="KW-0808">Transferase</keyword>
<evidence type="ECO:0000256" key="5">
    <source>
        <dbReference type="ARBA" id="ARBA00022723"/>
    </source>
</evidence>
<keyword evidence="6" id="KW-0547">Nucleotide-binding</keyword>
<dbReference type="Gene3D" id="1.10.1410.40">
    <property type="match status" value="1"/>
</dbReference>
<name>A0A7M5XJT2_9CNID</name>
<dbReference type="OrthoDB" id="5977810at2759"/>
<evidence type="ECO:0000313" key="11">
    <source>
        <dbReference type="Proteomes" id="UP000594262"/>
    </source>
</evidence>
<comment type="similarity">
    <text evidence="2">Belongs to the mab-21 family.</text>
</comment>
<evidence type="ECO:0000256" key="6">
    <source>
        <dbReference type="ARBA" id="ARBA00022840"/>
    </source>
</evidence>
<keyword evidence="4" id="KW-0548">Nucleotidyltransferase</keyword>
<feature type="domain" description="Mab-21-like HhH/H2TH-like" evidence="9">
    <location>
        <begin position="317"/>
        <end position="411"/>
    </location>
</feature>
<evidence type="ECO:0000256" key="1">
    <source>
        <dbReference type="ARBA" id="ARBA00001946"/>
    </source>
</evidence>
<proteinExistence type="inferred from homology"/>
<dbReference type="GO" id="GO:0016779">
    <property type="term" value="F:nucleotidyltransferase activity"/>
    <property type="evidence" value="ECO:0007669"/>
    <property type="project" value="UniProtKB-KW"/>
</dbReference>
<keyword evidence="5" id="KW-0479">Metal-binding</keyword>
<keyword evidence="11" id="KW-1185">Reference proteome</keyword>
<dbReference type="InterPro" id="IPR024810">
    <property type="entry name" value="MAB21L/cGLR"/>
</dbReference>
<dbReference type="PANTHER" id="PTHR10656">
    <property type="entry name" value="CELL FATE DETERMINING PROTEIN MAB21-RELATED"/>
    <property type="match status" value="1"/>
</dbReference>
<comment type="cofactor">
    <cofactor evidence="1">
        <name>Mg(2+)</name>
        <dbReference type="ChEBI" id="CHEBI:18420"/>
    </cofactor>
</comment>
<dbReference type="SMART" id="SM01265">
    <property type="entry name" value="Mab-21"/>
    <property type="match status" value="1"/>
</dbReference>
<sequence length="520" mass="60926">MTGKLIFILMIWIYHPCITGNTSKYCIVTAFDDLYRMETEIRESTQELFQVIKDNLIHVGLNLIFKDIKLAGSISEGSFAARLFQTDPDFPDFLHREIELDLEMTMFEFENEFKSTVREVEGQPGFLRMNLLENGHINVPNEVIKFFEASTTPTELQYFMDSDGYLLSNRIKAVYSWEMFDGKLDHNLIKITKMVASYITKTPIDQISNPSVNSKFTKATTTFGFDLYIKNQLRLKTSSDFAFVFKLNFPLNIYEELLKRWQNTSIPVQSLTQELNVGYIIAKPSNEDRNDLSSTGFRYSFAHIERKLIQLQSPEKRKVYLIFKSLLYGELKPIDPDHLSSYICKCTMFWFIESHGSWSNEPTVILKVLDNLLRNLLEYFERKFMPYYFVPQINVLAHLSNQTIDQVIKKLKIILEQPQAYLKRSQIEKAGKFLQDFISSTNIVKNLIKEIKENGPYMFFLERPDLYNLLKDHHKNSQLGYHQRKKINRCQLQSPFEADVIAVDKQCSMRRPLRSMIFDV</sequence>
<evidence type="ECO:0000256" key="2">
    <source>
        <dbReference type="ARBA" id="ARBA00008307"/>
    </source>
</evidence>
<keyword evidence="7" id="KW-0460">Magnesium</keyword>
<dbReference type="PANTHER" id="PTHR10656:SF42">
    <property type="entry name" value="CYCLIC GMP-AMP SYNTHASE-LIKE PROTEIN-RELATED"/>
    <property type="match status" value="1"/>
</dbReference>
<feature type="chain" id="PRO_5029623856" description="Mab-21-like HhH/H2TH-like domain-containing protein" evidence="8">
    <location>
        <begin position="20"/>
        <end position="520"/>
    </location>
</feature>
<protein>
    <recommendedName>
        <fullName evidence="9">Mab-21-like HhH/H2TH-like domain-containing protein</fullName>
    </recommendedName>
</protein>
<evidence type="ECO:0000259" key="9">
    <source>
        <dbReference type="Pfam" id="PF20266"/>
    </source>
</evidence>
<accession>A0A7M5XJT2</accession>
<dbReference type="Proteomes" id="UP000594262">
    <property type="component" value="Unplaced"/>
</dbReference>
<dbReference type="GeneID" id="136822553"/>
<keyword evidence="8" id="KW-0732">Signal</keyword>
<evidence type="ECO:0000256" key="3">
    <source>
        <dbReference type="ARBA" id="ARBA00022679"/>
    </source>
</evidence>
<dbReference type="GO" id="GO:0005524">
    <property type="term" value="F:ATP binding"/>
    <property type="evidence" value="ECO:0007669"/>
    <property type="project" value="UniProtKB-KW"/>
</dbReference>
<evidence type="ECO:0000256" key="4">
    <source>
        <dbReference type="ARBA" id="ARBA00022695"/>
    </source>
</evidence>